<organism evidence="3">
    <name type="scientific">Brachypodium distachyon</name>
    <name type="common">Purple false brome</name>
    <name type="synonym">Trachynia distachya</name>
    <dbReference type="NCBI Taxonomy" id="15368"/>
    <lineage>
        <taxon>Eukaryota</taxon>
        <taxon>Viridiplantae</taxon>
        <taxon>Streptophyta</taxon>
        <taxon>Embryophyta</taxon>
        <taxon>Tracheophyta</taxon>
        <taxon>Spermatophyta</taxon>
        <taxon>Magnoliopsida</taxon>
        <taxon>Liliopsida</taxon>
        <taxon>Poales</taxon>
        <taxon>Poaceae</taxon>
        <taxon>BOP clade</taxon>
        <taxon>Pooideae</taxon>
        <taxon>Stipodae</taxon>
        <taxon>Brachypodieae</taxon>
        <taxon>Brachypodium</taxon>
    </lineage>
</organism>
<evidence type="ECO:0000313" key="4">
    <source>
        <dbReference type="EnsemblPlants" id="KQK13830"/>
    </source>
</evidence>
<evidence type="ECO:0000313" key="3">
    <source>
        <dbReference type="EMBL" id="KQK13830.1"/>
    </source>
</evidence>
<dbReference type="PANTHER" id="PTHR34775">
    <property type="entry name" value="TRANSMEMBRANE PROTEIN"/>
    <property type="match status" value="1"/>
</dbReference>
<feature type="compositionally biased region" description="Acidic residues" evidence="1">
    <location>
        <begin position="572"/>
        <end position="588"/>
    </location>
</feature>
<feature type="compositionally biased region" description="Low complexity" evidence="1">
    <location>
        <begin position="668"/>
        <end position="682"/>
    </location>
</feature>
<feature type="compositionally biased region" description="Basic and acidic residues" evidence="1">
    <location>
        <begin position="52"/>
        <end position="65"/>
    </location>
</feature>
<feature type="region of interest" description="Disordered" evidence="1">
    <location>
        <begin position="1"/>
        <end position="170"/>
    </location>
</feature>
<keyword evidence="5" id="KW-1185">Reference proteome</keyword>
<proteinExistence type="predicted"/>
<feature type="compositionally biased region" description="Acidic residues" evidence="1">
    <location>
        <begin position="231"/>
        <end position="247"/>
    </location>
</feature>
<reference evidence="3 4" key="1">
    <citation type="journal article" date="2010" name="Nature">
        <title>Genome sequencing and analysis of the model grass Brachypodium distachyon.</title>
        <authorList>
            <consortium name="International Brachypodium Initiative"/>
        </authorList>
    </citation>
    <scope>NUCLEOTIDE SEQUENCE [LARGE SCALE GENOMIC DNA]</scope>
    <source>
        <strain evidence="3">Bd21</strain>
        <strain evidence="4">cv. Bd21</strain>
    </source>
</reference>
<keyword evidence="2" id="KW-0812">Transmembrane</keyword>
<dbReference type="EMBL" id="CM000880">
    <property type="protein sequence ID" value="KQK13830.1"/>
    <property type="molecule type" value="Genomic_DNA"/>
</dbReference>
<accession>A0A0Q3NAQ8</accession>
<reference evidence="3" key="2">
    <citation type="submission" date="2017-06" db="EMBL/GenBank/DDBJ databases">
        <title>WGS assembly of Brachypodium distachyon.</title>
        <authorList>
            <consortium name="The International Brachypodium Initiative"/>
            <person name="Lucas S."/>
            <person name="Harmon-Smith M."/>
            <person name="Lail K."/>
            <person name="Tice H."/>
            <person name="Grimwood J."/>
            <person name="Bruce D."/>
            <person name="Barry K."/>
            <person name="Shu S."/>
            <person name="Lindquist E."/>
            <person name="Wang M."/>
            <person name="Pitluck S."/>
            <person name="Vogel J.P."/>
            <person name="Garvin D.F."/>
            <person name="Mockler T.C."/>
            <person name="Schmutz J."/>
            <person name="Rokhsar D."/>
            <person name="Bevan M.W."/>
        </authorList>
    </citation>
    <scope>NUCLEOTIDE SEQUENCE</scope>
    <source>
        <strain evidence="3">Bd21</strain>
    </source>
</reference>
<dbReference type="RefSeq" id="XP_014758378.1">
    <property type="nucleotide sequence ID" value="XM_014902892.2"/>
</dbReference>
<evidence type="ECO:0000313" key="5">
    <source>
        <dbReference type="Proteomes" id="UP000008810"/>
    </source>
</evidence>
<evidence type="ECO:0000256" key="2">
    <source>
        <dbReference type="SAM" id="Phobius"/>
    </source>
</evidence>
<dbReference type="AlphaFoldDB" id="A0A0Q3NAQ8"/>
<feature type="compositionally biased region" description="Polar residues" evidence="1">
    <location>
        <begin position="650"/>
        <end position="667"/>
    </location>
</feature>
<dbReference type="OrthoDB" id="676522at2759"/>
<protein>
    <submittedName>
        <fullName evidence="3 4">Uncharacterized protein</fullName>
    </submittedName>
</protein>
<feature type="compositionally biased region" description="Low complexity" evidence="1">
    <location>
        <begin position="706"/>
        <end position="717"/>
    </location>
</feature>
<dbReference type="ExpressionAtlas" id="A0A0Q3NAQ8">
    <property type="expression patterns" value="baseline"/>
</dbReference>
<feature type="compositionally biased region" description="Pro residues" evidence="1">
    <location>
        <begin position="283"/>
        <end position="301"/>
    </location>
</feature>
<reference evidence="4" key="3">
    <citation type="submission" date="2018-08" db="UniProtKB">
        <authorList>
            <consortium name="EnsemblPlants"/>
        </authorList>
    </citation>
    <scope>IDENTIFICATION</scope>
    <source>
        <strain evidence="4">cv. Bd21</strain>
    </source>
</reference>
<feature type="region of interest" description="Disordered" evidence="1">
    <location>
        <begin position="558"/>
        <end position="606"/>
    </location>
</feature>
<dbReference type="GeneID" id="100835292"/>
<sequence length="749" mass="80612">MATAAPGPASSCCAMRRSAGSSPFKPADCPHRSSSVSKSGGVCGCLASPRRSFGEKENEQQEKGARTPKARASGVKNFMAPTISATSKAVAASASPRKKVLGERNEQTHLLAPSSPRDLAHKPKGPPDAGPARRLRLSFDGAAPAPLATASEASYGGEDTRMENPACGNHHHVAADLVDAEPSQAAVYDPKTNYTSPRPRFLHYKPNPRIEMYRHGGSGVRRLEEGFSSESSEETDTTTTEEDELAEEEQKQVQQPKHLLEEPSPLASPSAVGDAAAVHSPEEPAPGSPMTPVPISEPTPTSPRARALAREPRAISPQARALTPELELGLSSGQAPAKRSLPRFLLAAGLILFMAAAFVSVPLPPDSPVMSNAALSKVTNFLSVQELHPVELAAWLKQWSSSSLDSITSYWEALAFRQEQEFFGPHFAANLSAASSADTDHGPDFYYNFAETISMPSEEPFGNKELKIQDFVSASNTVLTAEAEGDVVVEEESNDDDAVEEEAIDDDASYNYNVAKELDVEVISEEAPGSYGEVEELDEEIAEEAQASYGEEMASFSQNLNIPSQSTREPEQIENLEEQDVETDESEEDHANVKEEQEAYRASESDSSIWSGYLDKISKPAAVGVALAAVIVLSTGVAALYMRKKQVQVPTNANTPPSENLEQTAAQSGSGSSEYSSSLSSGHGKRRKAKEEESLSLEPMSKRESYSTSSYGSFTTYEKISAKKRNKEDEAMTPVRRSSRLRNVKAPEA</sequence>
<name>A0A0Q3NAQ8_BRADI</name>
<dbReference type="EnsemblPlants" id="KQK13830">
    <property type="protein sequence ID" value="KQK13830"/>
    <property type="gene ID" value="BRADI_1g12740v3"/>
</dbReference>
<keyword evidence="2" id="KW-1133">Transmembrane helix</keyword>
<dbReference type="Proteomes" id="UP000008810">
    <property type="component" value="Chromosome 1"/>
</dbReference>
<feature type="compositionally biased region" description="Low complexity" evidence="1">
    <location>
        <begin position="142"/>
        <end position="154"/>
    </location>
</feature>
<evidence type="ECO:0000256" key="1">
    <source>
        <dbReference type="SAM" id="MobiDB-lite"/>
    </source>
</evidence>
<dbReference type="Gramene" id="KQK13830">
    <property type="protein sequence ID" value="KQK13830"/>
    <property type="gene ID" value="BRADI_1g12740v3"/>
</dbReference>
<feature type="compositionally biased region" description="Low complexity" evidence="1">
    <location>
        <begin position="84"/>
        <end position="95"/>
    </location>
</feature>
<feature type="transmembrane region" description="Helical" evidence="2">
    <location>
        <begin position="621"/>
        <end position="642"/>
    </location>
</feature>
<feature type="compositionally biased region" description="Polar residues" evidence="1">
    <location>
        <begin position="558"/>
        <end position="567"/>
    </location>
</feature>
<feature type="compositionally biased region" description="Basic and acidic residues" evidence="1">
    <location>
        <begin position="589"/>
        <end position="604"/>
    </location>
</feature>
<keyword evidence="2" id="KW-0472">Membrane</keyword>
<gene>
    <name evidence="4" type="primary">LOC100835292</name>
    <name evidence="3" type="ORF">BRADI_1g12740v3</name>
</gene>
<feature type="region of interest" description="Disordered" evidence="1">
    <location>
        <begin position="650"/>
        <end position="749"/>
    </location>
</feature>
<dbReference type="PANTHER" id="PTHR34775:SF4">
    <property type="entry name" value="TRANSMEMBRANE PROTEIN"/>
    <property type="match status" value="1"/>
</dbReference>
<feature type="region of interest" description="Disordered" evidence="1">
    <location>
        <begin position="187"/>
        <end position="320"/>
    </location>
</feature>